<dbReference type="InterPro" id="IPR012337">
    <property type="entry name" value="RNaseH-like_sf"/>
</dbReference>
<dbReference type="GO" id="GO:0003676">
    <property type="term" value="F:nucleic acid binding"/>
    <property type="evidence" value="ECO:0007669"/>
    <property type="project" value="InterPro"/>
</dbReference>
<dbReference type="SUPFAM" id="SSF53098">
    <property type="entry name" value="Ribonuclease H-like"/>
    <property type="match status" value="1"/>
</dbReference>
<name>A0A1F8H003_9BACT</name>
<dbReference type="EMBL" id="MGKS01000045">
    <property type="protein sequence ID" value="OGN30871.1"/>
    <property type="molecule type" value="Genomic_DNA"/>
</dbReference>
<dbReference type="Gene3D" id="3.30.420.10">
    <property type="entry name" value="Ribonuclease H-like superfamily/Ribonuclease H"/>
    <property type="match status" value="1"/>
</dbReference>
<evidence type="ECO:0000313" key="2">
    <source>
        <dbReference type="EMBL" id="OGN30871.1"/>
    </source>
</evidence>
<organism evidence="2 3">
    <name type="scientific">Candidatus Yanofskybacteria bacterium RIFCSPLOWO2_02_FULL_43_10b</name>
    <dbReference type="NCBI Taxonomy" id="1802704"/>
    <lineage>
        <taxon>Bacteria</taxon>
        <taxon>Candidatus Yanofskyibacteriota</taxon>
    </lineage>
</organism>
<proteinExistence type="predicted"/>
<dbReference type="InterPro" id="IPR019288">
    <property type="entry name" value="3'-5'_exonuclease_PolB-like"/>
</dbReference>
<sequence length="159" mass="18360">QNPDDLTEESEDGGIKFKAMSERDMLAKFWELAEHYDEFVSFNGRSFDVPFLMIRSAILGVRPSVDLMSNRYLSSQRFGAKHIDLLDQLSFYGAVRRKGNLHLWSRAFGIKSPKEGGVTGEDVGQLFREKKFLDIAKYNVGDLRATLALYNYWDKYLKF</sequence>
<comment type="caution">
    <text evidence="2">The sequence shown here is derived from an EMBL/GenBank/DDBJ whole genome shotgun (WGS) entry which is preliminary data.</text>
</comment>
<dbReference type="AlphaFoldDB" id="A0A1F8H003"/>
<gene>
    <name evidence="2" type="ORF">A3I92_02765</name>
</gene>
<dbReference type="Pfam" id="PF10108">
    <property type="entry name" value="DNA_pol_B_exo2"/>
    <property type="match status" value="1"/>
</dbReference>
<feature type="non-terminal residue" evidence="2">
    <location>
        <position position="1"/>
    </location>
</feature>
<evidence type="ECO:0000313" key="3">
    <source>
        <dbReference type="Proteomes" id="UP000177676"/>
    </source>
</evidence>
<protein>
    <recommendedName>
        <fullName evidence="1">Predicted 3'-5' exonuclease PolB-like domain-containing protein</fullName>
    </recommendedName>
</protein>
<feature type="domain" description="Predicted 3'-5' exonuclease PolB-like" evidence="1">
    <location>
        <begin position="18"/>
        <end position="150"/>
    </location>
</feature>
<reference evidence="2 3" key="1">
    <citation type="journal article" date="2016" name="Nat. Commun.">
        <title>Thousands of microbial genomes shed light on interconnected biogeochemical processes in an aquifer system.</title>
        <authorList>
            <person name="Anantharaman K."/>
            <person name="Brown C.T."/>
            <person name="Hug L.A."/>
            <person name="Sharon I."/>
            <person name="Castelle C.J."/>
            <person name="Probst A.J."/>
            <person name="Thomas B.C."/>
            <person name="Singh A."/>
            <person name="Wilkins M.J."/>
            <person name="Karaoz U."/>
            <person name="Brodie E.L."/>
            <person name="Williams K.H."/>
            <person name="Hubbard S.S."/>
            <person name="Banfield J.F."/>
        </authorList>
    </citation>
    <scope>NUCLEOTIDE SEQUENCE [LARGE SCALE GENOMIC DNA]</scope>
</reference>
<evidence type="ECO:0000259" key="1">
    <source>
        <dbReference type="Pfam" id="PF10108"/>
    </source>
</evidence>
<dbReference type="InterPro" id="IPR036397">
    <property type="entry name" value="RNaseH_sf"/>
</dbReference>
<dbReference type="Proteomes" id="UP000177676">
    <property type="component" value="Unassembled WGS sequence"/>
</dbReference>
<accession>A0A1F8H003</accession>